<feature type="binding site" evidence="18">
    <location>
        <position position="106"/>
    </location>
    <ligand>
        <name>Mg(2+)</name>
        <dbReference type="ChEBI" id="CHEBI:18420"/>
    </ligand>
</feature>
<evidence type="ECO:0000256" key="8">
    <source>
        <dbReference type="ARBA" id="ARBA00022737"/>
    </source>
</evidence>
<dbReference type="GO" id="GO:0003977">
    <property type="term" value="F:UDP-N-acetylglucosamine diphosphorylase activity"/>
    <property type="evidence" value="ECO:0007669"/>
    <property type="project" value="UniProtKB-UniRule"/>
</dbReference>
<keyword evidence="10 18" id="KW-0133">Cell shape</keyword>
<dbReference type="RefSeq" id="WP_094809654.1">
    <property type="nucleotide sequence ID" value="NZ_NEVU01000001.1"/>
</dbReference>
<sequence length="457" mass="48537">MLNVVILAAGLGKRMQSDLPKVLHTLAGRSMLSHVLDSARQLDPARIIVVVGHGAERVEAAYAAEAGLSFALQRPQQGTGHAVQQAVPQLTDGDGADDATLVLYGDVPLVQPETLRRLMQARGQGVAVLTEVLADATGYGRIVRDAQGQIARIVEHKDATDAERAIQEVNTGILVAPTAKLKDWLSRIDNNNAQGEYYLTDIIGLAVADGVPVHAAHPGANWETLGVNSRVQQAELERRWQHELARRQLEAGVTLADPARFDQRGTLSCGRDVYIDVGCVFEGKVTLGDGVRVGPHCVLRDVEIAAGTHVEAYSHLQQAKVGADARLGPYARLRPGADLAAGVHVGNFVEVKNAVLGEGSKANHLAYIGDADIGARVNVGAGTITCNYDGVNKHRTVVEDDVFIGSDTQLVAPVRVGRGATLGAGTTLTRDAPADALTLSRTRQTTVAGWKRPVKKS</sequence>
<feature type="domain" description="MobA-like NTP transferase" evidence="19">
    <location>
        <begin position="4"/>
        <end position="129"/>
    </location>
</feature>
<evidence type="ECO:0000256" key="6">
    <source>
        <dbReference type="ARBA" id="ARBA00022695"/>
    </source>
</evidence>
<feature type="active site" description="Proton acceptor" evidence="18">
    <location>
        <position position="364"/>
    </location>
</feature>
<evidence type="ECO:0000256" key="10">
    <source>
        <dbReference type="ARBA" id="ARBA00022960"/>
    </source>
</evidence>
<dbReference type="InterPro" id="IPR038009">
    <property type="entry name" value="GlmU_C_LbH"/>
</dbReference>
<dbReference type="AlphaFoldDB" id="A0A261VUL4"/>
<feature type="binding site" evidence="18">
    <location>
        <begin position="7"/>
        <end position="10"/>
    </location>
    <ligand>
        <name>UDP-N-acetyl-alpha-D-glucosamine</name>
        <dbReference type="ChEBI" id="CHEBI:57705"/>
    </ligand>
</feature>
<evidence type="ECO:0000313" key="20">
    <source>
        <dbReference type="EMBL" id="OZI77182.1"/>
    </source>
</evidence>
<dbReference type="GO" id="GO:0006048">
    <property type="term" value="P:UDP-N-acetylglucosamine biosynthetic process"/>
    <property type="evidence" value="ECO:0007669"/>
    <property type="project" value="UniProtKB-UniPathway"/>
</dbReference>
<dbReference type="GO" id="GO:0000287">
    <property type="term" value="F:magnesium ion binding"/>
    <property type="evidence" value="ECO:0007669"/>
    <property type="project" value="UniProtKB-UniRule"/>
</dbReference>
<reference evidence="21" key="1">
    <citation type="submission" date="2017-05" db="EMBL/GenBank/DDBJ databases">
        <title>Complete and WGS of Bordetella genogroups.</title>
        <authorList>
            <person name="Spilker T."/>
            <person name="Lipuma J."/>
        </authorList>
    </citation>
    <scope>NUCLEOTIDE SEQUENCE [LARGE SCALE GENOMIC DNA]</scope>
    <source>
        <strain evidence="21">AU6712</strain>
    </source>
</reference>
<dbReference type="EMBL" id="NEVU01000001">
    <property type="protein sequence ID" value="OZI77182.1"/>
    <property type="molecule type" value="Genomic_DNA"/>
</dbReference>
<evidence type="ECO:0000313" key="21">
    <source>
        <dbReference type="Proteomes" id="UP000216429"/>
    </source>
</evidence>
<dbReference type="GO" id="GO:0000902">
    <property type="term" value="P:cell morphogenesis"/>
    <property type="evidence" value="ECO:0007669"/>
    <property type="project" value="UniProtKB-UniRule"/>
</dbReference>
<keyword evidence="13 18" id="KW-0012">Acyltransferase</keyword>
<feature type="binding site" evidence="18">
    <location>
        <position position="378"/>
    </location>
    <ligand>
        <name>UDP-N-acetyl-alpha-D-glucosamine</name>
        <dbReference type="ChEBI" id="CHEBI:57705"/>
    </ligand>
</feature>
<feature type="binding site" evidence="18">
    <location>
        <position position="170"/>
    </location>
    <ligand>
        <name>UDP-N-acetyl-alpha-D-glucosamine</name>
        <dbReference type="ChEBI" id="CHEBI:57705"/>
    </ligand>
</feature>
<dbReference type="Proteomes" id="UP000216429">
    <property type="component" value="Unassembled WGS sequence"/>
</dbReference>
<dbReference type="SUPFAM" id="SSF51161">
    <property type="entry name" value="Trimeric LpxA-like enzymes"/>
    <property type="match status" value="1"/>
</dbReference>
<keyword evidence="7 18" id="KW-0479">Metal-binding</keyword>
<evidence type="ECO:0000256" key="12">
    <source>
        <dbReference type="ARBA" id="ARBA00023268"/>
    </source>
</evidence>
<dbReference type="EC" id="2.3.1.157" evidence="18"/>
<comment type="cofactor">
    <cofactor evidence="18">
        <name>Mg(2+)</name>
        <dbReference type="ChEBI" id="CHEBI:18420"/>
    </cofactor>
    <text evidence="18">Binds 1 Mg(2+) ion per subunit.</text>
</comment>
<dbReference type="CDD" id="cd03353">
    <property type="entry name" value="LbH_GlmU_C"/>
    <property type="match status" value="1"/>
</dbReference>
<comment type="function">
    <text evidence="17 18">Catalyzes the last two sequential reactions in the de novo biosynthetic pathway for UDP-N-acetylglucosamine (UDP-GlcNAc). The C-terminal domain catalyzes the transfer of acetyl group from acetyl coenzyme A to glucosamine-1-phosphate (GlcN-1-P) to produce N-acetylglucosamine-1-phosphate (GlcNAc-1-P), which is converted into UDP-GlcNAc by the transfer of uridine 5-monophosphate (from uridine 5-triphosphate), a reaction catalyzed by the N-terminal domain.</text>
</comment>
<comment type="pathway">
    <text evidence="18">Nucleotide-sugar biosynthesis; UDP-N-acetyl-alpha-D-glucosamine biosynthesis; N-acetyl-alpha-D-glucosamine 1-phosphate from alpha-D-glucosamine 6-phosphate (route II): step 2/2.</text>
</comment>
<dbReference type="InterPro" id="IPR025877">
    <property type="entry name" value="MobA-like_NTP_Trfase"/>
</dbReference>
<feature type="binding site" evidence="18">
    <location>
        <begin position="78"/>
        <end position="79"/>
    </location>
    <ligand>
        <name>UDP-N-acetyl-alpha-D-glucosamine</name>
        <dbReference type="ChEBI" id="CHEBI:57705"/>
    </ligand>
</feature>
<dbReference type="InterPro" id="IPR029044">
    <property type="entry name" value="Nucleotide-diphossugar_trans"/>
</dbReference>
<feature type="binding site" evidence="18">
    <location>
        <position position="406"/>
    </location>
    <ligand>
        <name>acetyl-CoA</name>
        <dbReference type="ChEBI" id="CHEBI:57288"/>
    </ligand>
</feature>
<comment type="pathway">
    <text evidence="18">Nucleotide-sugar biosynthesis; UDP-N-acetyl-alpha-D-glucosamine biosynthesis; UDP-N-acetyl-alpha-D-glucosamine from N-acetyl-alpha-D-glucosamine 1-phosphate: step 1/1.</text>
</comment>
<feature type="binding site" evidence="18">
    <location>
        <position position="21"/>
    </location>
    <ligand>
        <name>UDP-N-acetyl-alpha-D-glucosamine</name>
        <dbReference type="ChEBI" id="CHEBI:57705"/>
    </ligand>
</feature>
<comment type="similarity">
    <text evidence="2 18">In the C-terminal section; belongs to the transferase hexapeptide repeat family.</text>
</comment>
<evidence type="ECO:0000256" key="7">
    <source>
        <dbReference type="ARBA" id="ARBA00022723"/>
    </source>
</evidence>
<evidence type="ECO:0000256" key="9">
    <source>
        <dbReference type="ARBA" id="ARBA00022842"/>
    </source>
</evidence>
<keyword evidence="5 18" id="KW-0808">Transferase</keyword>
<keyword evidence="14 18" id="KW-0961">Cell wall biogenesis/degradation</keyword>
<evidence type="ECO:0000256" key="18">
    <source>
        <dbReference type="HAMAP-Rule" id="MF_01631"/>
    </source>
</evidence>
<evidence type="ECO:0000256" key="13">
    <source>
        <dbReference type="ARBA" id="ARBA00023315"/>
    </source>
</evidence>
<dbReference type="EC" id="2.7.7.23" evidence="18"/>
<keyword evidence="11 18" id="KW-0573">Peptidoglycan synthesis</keyword>
<feature type="binding site" evidence="18">
    <location>
        <position position="381"/>
    </location>
    <ligand>
        <name>acetyl-CoA</name>
        <dbReference type="ChEBI" id="CHEBI:57288"/>
    </ligand>
</feature>
<dbReference type="HAMAP" id="MF_01631">
    <property type="entry name" value="GlmU"/>
    <property type="match status" value="1"/>
</dbReference>
<dbReference type="GO" id="GO:0009245">
    <property type="term" value="P:lipid A biosynthetic process"/>
    <property type="evidence" value="ECO:0007669"/>
    <property type="project" value="UniProtKB-UniRule"/>
</dbReference>
<evidence type="ECO:0000256" key="4">
    <source>
        <dbReference type="ARBA" id="ARBA00022490"/>
    </source>
</evidence>
<dbReference type="NCBIfam" id="TIGR01173">
    <property type="entry name" value="glmU"/>
    <property type="match status" value="1"/>
</dbReference>
<dbReference type="CDD" id="cd02540">
    <property type="entry name" value="GT2_GlmU_N_bac"/>
    <property type="match status" value="1"/>
</dbReference>
<comment type="pathway">
    <text evidence="18">Bacterial outer membrane biogenesis; LPS lipid A biosynthesis.</text>
</comment>
<organism evidence="20 21">
    <name type="scientific">Bordetella genomosp. 12</name>
    <dbReference type="NCBI Taxonomy" id="463035"/>
    <lineage>
        <taxon>Bacteria</taxon>
        <taxon>Pseudomonadati</taxon>
        <taxon>Pseudomonadota</taxon>
        <taxon>Betaproteobacteria</taxon>
        <taxon>Burkholderiales</taxon>
        <taxon>Alcaligenaceae</taxon>
        <taxon>Bordetella</taxon>
    </lineage>
</organism>
<comment type="subcellular location">
    <subcellularLocation>
        <location evidence="1 18">Cytoplasm</location>
    </subcellularLocation>
</comment>
<dbReference type="Pfam" id="PF00132">
    <property type="entry name" value="Hexapep"/>
    <property type="match status" value="2"/>
</dbReference>
<feature type="binding site" evidence="18">
    <location>
        <position position="228"/>
    </location>
    <ligand>
        <name>Mg(2+)</name>
        <dbReference type="ChEBI" id="CHEBI:18420"/>
    </ligand>
</feature>
<evidence type="ECO:0000256" key="1">
    <source>
        <dbReference type="ARBA" id="ARBA00004496"/>
    </source>
</evidence>
<evidence type="ECO:0000256" key="5">
    <source>
        <dbReference type="ARBA" id="ARBA00022679"/>
    </source>
</evidence>
<gene>
    <name evidence="18" type="primary">glmU</name>
    <name evidence="20" type="ORF">CAL22_01100</name>
</gene>
<feature type="binding site" evidence="18">
    <location>
        <position position="424"/>
    </location>
    <ligand>
        <name>acetyl-CoA</name>
        <dbReference type="ChEBI" id="CHEBI:57288"/>
    </ligand>
</feature>
<feature type="binding site" evidence="18">
    <location>
        <position position="228"/>
    </location>
    <ligand>
        <name>UDP-N-acetyl-alpha-D-glucosamine</name>
        <dbReference type="ChEBI" id="CHEBI:57705"/>
    </ligand>
</feature>
<evidence type="ECO:0000256" key="14">
    <source>
        <dbReference type="ARBA" id="ARBA00023316"/>
    </source>
</evidence>
<feature type="binding site" evidence="18">
    <location>
        <position position="334"/>
    </location>
    <ligand>
        <name>UDP-N-acetyl-alpha-D-glucosamine</name>
        <dbReference type="ChEBI" id="CHEBI:57705"/>
    </ligand>
</feature>
<keyword evidence="12 18" id="KW-0511">Multifunctional enzyme</keyword>
<accession>A0A261VUL4</accession>
<dbReference type="UniPathway" id="UPA00113">
    <property type="reaction ID" value="UER00532"/>
</dbReference>
<feature type="region of interest" description="Linker" evidence="18">
    <location>
        <begin position="231"/>
        <end position="251"/>
    </location>
</feature>
<feature type="binding site" evidence="18">
    <location>
        <position position="352"/>
    </location>
    <ligand>
        <name>UDP-N-acetyl-alpha-D-glucosamine</name>
        <dbReference type="ChEBI" id="CHEBI:57705"/>
    </ligand>
</feature>
<evidence type="ECO:0000256" key="2">
    <source>
        <dbReference type="ARBA" id="ARBA00007707"/>
    </source>
</evidence>
<evidence type="ECO:0000259" key="19">
    <source>
        <dbReference type="Pfam" id="PF12804"/>
    </source>
</evidence>
<dbReference type="Gene3D" id="3.90.550.10">
    <property type="entry name" value="Spore Coat Polysaccharide Biosynthesis Protein SpsA, Chain A"/>
    <property type="match status" value="1"/>
</dbReference>
<dbReference type="PANTHER" id="PTHR43584:SF3">
    <property type="entry name" value="BIFUNCTIONAL PROTEIN GLMU"/>
    <property type="match status" value="1"/>
</dbReference>
<evidence type="ECO:0000256" key="17">
    <source>
        <dbReference type="ARBA" id="ARBA00049628"/>
    </source>
</evidence>
<comment type="caution">
    <text evidence="20">The sequence shown here is derived from an EMBL/GenBank/DDBJ whole genome shotgun (WGS) entry which is preliminary data.</text>
</comment>
<dbReference type="OrthoDB" id="9775031at2"/>
<keyword evidence="21" id="KW-1185">Reference proteome</keyword>
<feature type="binding site" evidence="18">
    <location>
        <position position="367"/>
    </location>
    <ligand>
        <name>UDP-N-acetyl-alpha-D-glucosamine</name>
        <dbReference type="ChEBI" id="CHEBI:57705"/>
    </ligand>
</feature>
<evidence type="ECO:0000256" key="15">
    <source>
        <dbReference type="ARBA" id="ARBA00048247"/>
    </source>
</evidence>
<feature type="binding site" evidence="18">
    <location>
        <position position="155"/>
    </location>
    <ligand>
        <name>UDP-N-acetyl-alpha-D-glucosamine</name>
        <dbReference type="ChEBI" id="CHEBI:57705"/>
    </ligand>
</feature>
<keyword evidence="8 18" id="KW-0677">Repeat</keyword>
<protein>
    <recommendedName>
        <fullName evidence="18">Bifunctional protein GlmU</fullName>
    </recommendedName>
    <domain>
        <recommendedName>
            <fullName evidence="18">UDP-N-acetylglucosamine pyrophosphorylase</fullName>
            <ecNumber evidence="18">2.7.7.23</ecNumber>
        </recommendedName>
        <alternativeName>
            <fullName evidence="18">N-acetylglucosamine-1-phosphate uridyltransferase</fullName>
        </alternativeName>
    </domain>
    <domain>
        <recommendedName>
            <fullName evidence="18">Glucosamine-1-phosphate N-acetyltransferase</fullName>
            <ecNumber evidence="18">2.3.1.157</ecNumber>
        </recommendedName>
    </domain>
</protein>
<dbReference type="InterPro" id="IPR005882">
    <property type="entry name" value="Bifunctional_GlmU"/>
</dbReference>
<keyword evidence="9 18" id="KW-0460">Magnesium</keyword>
<dbReference type="InterPro" id="IPR050065">
    <property type="entry name" value="GlmU-like"/>
</dbReference>
<comment type="catalytic activity">
    <reaction evidence="15 18">
        <text>alpha-D-glucosamine 1-phosphate + acetyl-CoA = N-acetyl-alpha-D-glucosamine 1-phosphate + CoA + H(+)</text>
        <dbReference type="Rhea" id="RHEA:13725"/>
        <dbReference type="ChEBI" id="CHEBI:15378"/>
        <dbReference type="ChEBI" id="CHEBI:57287"/>
        <dbReference type="ChEBI" id="CHEBI:57288"/>
        <dbReference type="ChEBI" id="CHEBI:57776"/>
        <dbReference type="ChEBI" id="CHEBI:58516"/>
        <dbReference type="EC" id="2.3.1.157"/>
    </reaction>
</comment>
<feature type="binding site" evidence="18">
    <location>
        <position position="73"/>
    </location>
    <ligand>
        <name>UDP-N-acetyl-alpha-D-glucosamine</name>
        <dbReference type="ChEBI" id="CHEBI:57705"/>
    </ligand>
</feature>
<comment type="catalytic activity">
    <reaction evidence="16 18">
        <text>N-acetyl-alpha-D-glucosamine 1-phosphate + UTP + H(+) = UDP-N-acetyl-alpha-D-glucosamine + diphosphate</text>
        <dbReference type="Rhea" id="RHEA:13509"/>
        <dbReference type="ChEBI" id="CHEBI:15378"/>
        <dbReference type="ChEBI" id="CHEBI:33019"/>
        <dbReference type="ChEBI" id="CHEBI:46398"/>
        <dbReference type="ChEBI" id="CHEBI:57705"/>
        <dbReference type="ChEBI" id="CHEBI:57776"/>
        <dbReference type="EC" id="2.7.7.23"/>
    </reaction>
</comment>
<comment type="similarity">
    <text evidence="3 18">In the N-terminal section; belongs to the N-acetylglucosamine-1-phosphate uridyltransferase family.</text>
</comment>
<proteinExistence type="inferred from homology"/>
<keyword evidence="6 18" id="KW-0548">Nucleotidyltransferase</keyword>
<comment type="subunit">
    <text evidence="18">Homotrimer.</text>
</comment>
<name>A0A261VUL4_9BORD</name>
<dbReference type="UniPathway" id="UPA00973"/>
<dbReference type="PANTHER" id="PTHR43584">
    <property type="entry name" value="NUCLEOTIDYL TRANSFERASE"/>
    <property type="match status" value="1"/>
</dbReference>
<dbReference type="Gene3D" id="2.160.10.10">
    <property type="entry name" value="Hexapeptide repeat proteins"/>
    <property type="match status" value="1"/>
</dbReference>
<feature type="region of interest" description="N-acetyltransferase" evidence="18">
    <location>
        <begin position="252"/>
        <end position="457"/>
    </location>
</feature>
<keyword evidence="4 18" id="KW-0963">Cytoplasm</keyword>
<dbReference type="InterPro" id="IPR011004">
    <property type="entry name" value="Trimer_LpxA-like_sf"/>
</dbReference>
<dbReference type="GO" id="GO:0008360">
    <property type="term" value="P:regulation of cell shape"/>
    <property type="evidence" value="ECO:0007669"/>
    <property type="project" value="UniProtKB-KW"/>
</dbReference>
<evidence type="ECO:0000256" key="11">
    <source>
        <dbReference type="ARBA" id="ARBA00022984"/>
    </source>
</evidence>
<feature type="binding site" evidence="18">
    <location>
        <begin position="104"/>
        <end position="106"/>
    </location>
    <ligand>
        <name>UDP-N-acetyl-alpha-D-glucosamine</name>
        <dbReference type="ChEBI" id="CHEBI:57705"/>
    </ligand>
</feature>
<evidence type="ECO:0000256" key="16">
    <source>
        <dbReference type="ARBA" id="ARBA00048493"/>
    </source>
</evidence>
<feature type="binding site" evidence="18">
    <location>
        <position position="441"/>
    </location>
    <ligand>
        <name>acetyl-CoA</name>
        <dbReference type="ChEBI" id="CHEBI:57288"/>
    </ligand>
</feature>
<dbReference type="Pfam" id="PF12804">
    <property type="entry name" value="NTP_transf_3"/>
    <property type="match status" value="1"/>
</dbReference>
<dbReference type="GO" id="GO:0009252">
    <property type="term" value="P:peptidoglycan biosynthetic process"/>
    <property type="evidence" value="ECO:0007669"/>
    <property type="project" value="UniProtKB-UniRule"/>
</dbReference>
<feature type="region of interest" description="Pyrophosphorylase" evidence="18">
    <location>
        <begin position="1"/>
        <end position="230"/>
    </location>
</feature>
<dbReference type="GO" id="GO:0016020">
    <property type="term" value="C:membrane"/>
    <property type="evidence" value="ECO:0007669"/>
    <property type="project" value="GOC"/>
</dbReference>
<evidence type="ECO:0000256" key="3">
    <source>
        <dbReference type="ARBA" id="ARBA00007947"/>
    </source>
</evidence>
<dbReference type="GO" id="GO:0005737">
    <property type="term" value="C:cytoplasm"/>
    <property type="evidence" value="ECO:0007669"/>
    <property type="project" value="UniProtKB-SubCell"/>
</dbReference>
<dbReference type="InterPro" id="IPR001451">
    <property type="entry name" value="Hexapep"/>
</dbReference>
<feature type="binding site" evidence="18">
    <location>
        <begin position="387"/>
        <end position="388"/>
    </location>
    <ligand>
        <name>acetyl-CoA</name>
        <dbReference type="ChEBI" id="CHEBI:57288"/>
    </ligand>
</feature>
<dbReference type="GO" id="GO:0019134">
    <property type="term" value="F:glucosamine-1-phosphate N-acetyltransferase activity"/>
    <property type="evidence" value="ECO:0007669"/>
    <property type="project" value="UniProtKB-UniRule"/>
</dbReference>
<feature type="binding site" evidence="18">
    <location>
        <position position="140"/>
    </location>
    <ligand>
        <name>UDP-N-acetyl-alpha-D-glucosamine</name>
        <dbReference type="ChEBI" id="CHEBI:57705"/>
    </ligand>
</feature>
<dbReference type="SUPFAM" id="SSF53448">
    <property type="entry name" value="Nucleotide-diphospho-sugar transferases"/>
    <property type="match status" value="1"/>
</dbReference>
<dbReference type="GO" id="GO:0071555">
    <property type="term" value="P:cell wall organization"/>
    <property type="evidence" value="ECO:0007669"/>
    <property type="project" value="UniProtKB-KW"/>
</dbReference>